<comment type="caution">
    <text evidence="5">The sequence shown here is derived from an EMBL/GenBank/DDBJ whole genome shotgun (WGS) entry which is preliminary data.</text>
</comment>
<dbReference type="GO" id="GO:0016491">
    <property type="term" value="F:oxidoreductase activity"/>
    <property type="evidence" value="ECO:0007669"/>
    <property type="project" value="UniProtKB-KW"/>
</dbReference>
<dbReference type="InterPro" id="IPR002347">
    <property type="entry name" value="SDR_fam"/>
</dbReference>
<dbReference type="PANTHER" id="PTHR24321">
    <property type="entry name" value="DEHYDROGENASES, SHORT CHAIN"/>
    <property type="match status" value="1"/>
</dbReference>
<feature type="transmembrane region" description="Helical" evidence="4">
    <location>
        <begin position="236"/>
        <end position="255"/>
    </location>
</feature>
<dbReference type="FunFam" id="3.40.50.720:FF:000084">
    <property type="entry name" value="Short-chain dehydrogenase reductase"/>
    <property type="match status" value="1"/>
</dbReference>
<protein>
    <submittedName>
        <fullName evidence="5">Uncharacterized protein</fullName>
    </submittedName>
</protein>
<evidence type="ECO:0000313" key="6">
    <source>
        <dbReference type="Proteomes" id="UP000191500"/>
    </source>
</evidence>
<dbReference type="Proteomes" id="UP000191500">
    <property type="component" value="Unassembled WGS sequence"/>
</dbReference>
<dbReference type="STRING" id="36646.A0A1V6V348"/>
<sequence>MEMQVHGIAFITGAGSGIGASTARKFAQCGISVLSLVDINITSLRSLSSEIAVASPGVKVLVQHIDVTDESSVDKAVEKTVQEFGKIDIAVHAAGIGDCGQPTHNLSLDLWQNVMNINQTGLWLCERAIIRQMLKQESRGTRYGKGVIVNVASTLGLTAAHYAVFPSYTAAKHAVIGLTKSDAKMYASHEIRINAVCPGWTLTPMTEKFISEPSMERELSSVPAGRMGKPDEIADAILFLASPMSSFVYGVGLVVDGGYTL</sequence>
<gene>
    <name evidence="5" type="ORF">PENCOP_c002G02999</name>
</gene>
<dbReference type="CDD" id="cd05233">
    <property type="entry name" value="SDR_c"/>
    <property type="match status" value="1"/>
</dbReference>
<evidence type="ECO:0000313" key="5">
    <source>
        <dbReference type="EMBL" id="OQE45100.1"/>
    </source>
</evidence>
<dbReference type="PRINTS" id="PR00080">
    <property type="entry name" value="SDRFAMILY"/>
</dbReference>
<evidence type="ECO:0000256" key="2">
    <source>
        <dbReference type="ARBA" id="ARBA00022857"/>
    </source>
</evidence>
<keyword evidence="6" id="KW-1185">Reference proteome</keyword>
<keyword evidence="2" id="KW-0521">NADP</keyword>
<organism evidence="5 6">
    <name type="scientific">Penicillium coprophilum</name>
    <dbReference type="NCBI Taxonomy" id="36646"/>
    <lineage>
        <taxon>Eukaryota</taxon>
        <taxon>Fungi</taxon>
        <taxon>Dikarya</taxon>
        <taxon>Ascomycota</taxon>
        <taxon>Pezizomycotina</taxon>
        <taxon>Eurotiomycetes</taxon>
        <taxon>Eurotiomycetidae</taxon>
        <taxon>Eurotiales</taxon>
        <taxon>Aspergillaceae</taxon>
        <taxon>Penicillium</taxon>
    </lineage>
</organism>
<name>A0A1V6V348_9EURO</name>
<evidence type="ECO:0000256" key="1">
    <source>
        <dbReference type="ARBA" id="ARBA00006484"/>
    </source>
</evidence>
<dbReference type="Pfam" id="PF13561">
    <property type="entry name" value="adh_short_C2"/>
    <property type="match status" value="1"/>
</dbReference>
<accession>A0A1V6V348</accession>
<keyword evidence="4" id="KW-0812">Transmembrane</keyword>
<evidence type="ECO:0000256" key="4">
    <source>
        <dbReference type="SAM" id="Phobius"/>
    </source>
</evidence>
<keyword evidence="4" id="KW-0472">Membrane</keyword>
<dbReference type="Gene3D" id="3.40.50.720">
    <property type="entry name" value="NAD(P)-binding Rossmann-like Domain"/>
    <property type="match status" value="1"/>
</dbReference>
<reference evidence="6" key="1">
    <citation type="journal article" date="2017" name="Nat. Microbiol.">
        <title>Global analysis of biosynthetic gene clusters reveals vast potential of secondary metabolite production in Penicillium species.</title>
        <authorList>
            <person name="Nielsen J.C."/>
            <person name="Grijseels S."/>
            <person name="Prigent S."/>
            <person name="Ji B."/>
            <person name="Dainat J."/>
            <person name="Nielsen K.F."/>
            <person name="Frisvad J.C."/>
            <person name="Workman M."/>
            <person name="Nielsen J."/>
        </authorList>
    </citation>
    <scope>NUCLEOTIDE SEQUENCE [LARGE SCALE GENOMIC DNA]</scope>
    <source>
        <strain evidence="6">IBT 31321</strain>
    </source>
</reference>
<evidence type="ECO:0000256" key="3">
    <source>
        <dbReference type="ARBA" id="ARBA00023002"/>
    </source>
</evidence>
<keyword evidence="3" id="KW-0560">Oxidoreductase</keyword>
<dbReference type="PANTHER" id="PTHR24321:SF12">
    <property type="entry name" value="SHORT-CHAIN DEHYDROGENASE_REDUCTASE FAMILY, PUTATIVE (AFU_ORTHOLOGUE AFUA_5G14340)-RELATED"/>
    <property type="match status" value="1"/>
</dbReference>
<dbReference type="SUPFAM" id="SSF51735">
    <property type="entry name" value="NAD(P)-binding Rossmann-fold domains"/>
    <property type="match status" value="1"/>
</dbReference>
<proteinExistence type="inferred from homology"/>
<dbReference type="EMBL" id="MDDG01000002">
    <property type="protein sequence ID" value="OQE45100.1"/>
    <property type="molecule type" value="Genomic_DNA"/>
</dbReference>
<dbReference type="PRINTS" id="PR00081">
    <property type="entry name" value="GDHRDH"/>
</dbReference>
<keyword evidence="4" id="KW-1133">Transmembrane helix</keyword>
<dbReference type="InterPro" id="IPR036291">
    <property type="entry name" value="NAD(P)-bd_dom_sf"/>
</dbReference>
<dbReference type="AlphaFoldDB" id="A0A1V6V348"/>
<comment type="similarity">
    <text evidence="1">Belongs to the short-chain dehydrogenases/reductases (SDR) family.</text>
</comment>